<accession>A0A0F3GRW8</accession>
<name>A0A0F3GRW8_9BACT</name>
<dbReference type="AlphaFoldDB" id="A0A0F3GRW8"/>
<keyword evidence="2" id="KW-1185">Reference proteome</keyword>
<evidence type="ECO:0000313" key="2">
    <source>
        <dbReference type="Proteomes" id="UP000033423"/>
    </source>
</evidence>
<comment type="caution">
    <text evidence="1">The sequence shown here is derived from an EMBL/GenBank/DDBJ whole genome shotgun (WGS) entry which is preliminary data.</text>
</comment>
<proteinExistence type="predicted"/>
<dbReference type="EMBL" id="LACI01001893">
    <property type="protein sequence ID" value="KJU83443.1"/>
    <property type="molecule type" value="Genomic_DNA"/>
</dbReference>
<feature type="non-terminal residue" evidence="1">
    <location>
        <position position="131"/>
    </location>
</feature>
<evidence type="ECO:0000313" key="1">
    <source>
        <dbReference type="EMBL" id="KJU83443.1"/>
    </source>
</evidence>
<organism evidence="1 2">
    <name type="scientific">Candidatus Magnetobacterium bavaricum</name>
    <dbReference type="NCBI Taxonomy" id="29290"/>
    <lineage>
        <taxon>Bacteria</taxon>
        <taxon>Pseudomonadati</taxon>
        <taxon>Nitrospirota</taxon>
        <taxon>Thermodesulfovibrionia</taxon>
        <taxon>Thermodesulfovibrionales</taxon>
        <taxon>Candidatus Magnetobacteriaceae</taxon>
        <taxon>Candidatus Magnetobacterium</taxon>
    </lineage>
</organism>
<gene>
    <name evidence="1" type="ORF">MBAV_004364</name>
</gene>
<sequence length="131" mass="15056">MSDTIRKDTLADIEVIRKELEHITISDEGIWKNIAKHVNDIIKLIEKSKVGEGKKEKFEILKSLKGTFDLENFINDKNIFKTDESKINYLKEFLASKTGTSVTNLLVKAHLKLFGKTPFESLKDMNSDDKR</sequence>
<reference evidence="1 2" key="1">
    <citation type="submission" date="2015-02" db="EMBL/GenBank/DDBJ databases">
        <title>Single-cell genomics of uncultivated deep-branching MTB reveals a conserved set of magnetosome genes.</title>
        <authorList>
            <person name="Kolinko S."/>
            <person name="Richter M."/>
            <person name="Glockner F.O."/>
            <person name="Brachmann A."/>
            <person name="Schuler D."/>
        </authorList>
    </citation>
    <scope>NUCLEOTIDE SEQUENCE [LARGE SCALE GENOMIC DNA]</scope>
    <source>
        <strain evidence="1">TM-1</strain>
    </source>
</reference>
<dbReference type="Proteomes" id="UP000033423">
    <property type="component" value="Unassembled WGS sequence"/>
</dbReference>
<protein>
    <submittedName>
        <fullName evidence="1">Uncharacterized protein</fullName>
    </submittedName>
</protein>